<keyword evidence="1" id="KW-0812">Transmembrane</keyword>
<accession>A0A6F8T0S7</accession>
<proteinExistence type="predicted"/>
<gene>
    <name evidence="2" type="ORF">TUM19329_06450</name>
</gene>
<dbReference type="AlphaFoldDB" id="A0A6F8T0S7"/>
<keyword evidence="3" id="KW-1185">Reference proteome</keyword>
<evidence type="ECO:0000313" key="3">
    <source>
        <dbReference type="Proteomes" id="UP000502894"/>
    </source>
</evidence>
<keyword evidence="1" id="KW-0472">Membrane</keyword>
<name>A0A6F8T0S7_9GAMM</name>
<sequence>MVKVIVSLLIKSFILWSEIKFAVVWFNLDSFYHPLFLVFRGFIALSIILIVFLSYRKAIATDEKECTETNIKMALAVSFFYEL</sequence>
<evidence type="ECO:0000256" key="1">
    <source>
        <dbReference type="SAM" id="Phobius"/>
    </source>
</evidence>
<evidence type="ECO:0000313" key="2">
    <source>
        <dbReference type="EMBL" id="BCA94284.1"/>
    </source>
</evidence>
<dbReference type="KEGG" id="lant:TUM19329_06450"/>
<reference evidence="2" key="1">
    <citation type="journal article" date="2020" name="Microbiol. Resour. Announc.">
        <title>Complete Genome Sequence of Novel Psychrotolerant Legionella Strain TUM19329, Isolated from Antarctic Lake Sediment.</title>
        <authorList>
            <person name="Shimada S."/>
            <person name="Nakai R."/>
            <person name="Aoki K."/>
            <person name="Shimoeda N."/>
            <person name="Ohno G."/>
            <person name="Miyazaki Y."/>
            <person name="Kudoh S."/>
            <person name="Imura S."/>
            <person name="Watanabe K."/>
            <person name="Ishii Y."/>
            <person name="Tateda K."/>
        </authorList>
    </citation>
    <scope>NUCLEOTIDE SEQUENCE [LARGE SCALE GENOMIC DNA]</scope>
    <source>
        <strain evidence="2">TUM19329</strain>
    </source>
</reference>
<dbReference type="EMBL" id="AP022839">
    <property type="protein sequence ID" value="BCA94284.1"/>
    <property type="molecule type" value="Genomic_DNA"/>
</dbReference>
<protein>
    <submittedName>
        <fullName evidence="2">Uncharacterized protein</fullName>
    </submittedName>
</protein>
<keyword evidence="1" id="KW-1133">Transmembrane helix</keyword>
<dbReference type="Proteomes" id="UP000502894">
    <property type="component" value="Chromosome"/>
</dbReference>
<organism evidence="2 3">
    <name type="scientific">Legionella antarctica</name>
    <dbReference type="NCBI Taxonomy" id="2708020"/>
    <lineage>
        <taxon>Bacteria</taxon>
        <taxon>Pseudomonadati</taxon>
        <taxon>Pseudomonadota</taxon>
        <taxon>Gammaproteobacteria</taxon>
        <taxon>Legionellales</taxon>
        <taxon>Legionellaceae</taxon>
        <taxon>Legionella</taxon>
    </lineage>
</organism>
<feature type="transmembrane region" description="Helical" evidence="1">
    <location>
        <begin position="31"/>
        <end position="55"/>
    </location>
</feature>